<name>A0ABS2QDT7_9BACI</name>
<dbReference type="Proteomes" id="UP000823486">
    <property type="component" value="Unassembled WGS sequence"/>
</dbReference>
<evidence type="ECO:0000256" key="1">
    <source>
        <dbReference type="ARBA" id="ARBA00022475"/>
    </source>
</evidence>
<evidence type="ECO:0000256" key="7">
    <source>
        <dbReference type="ARBA" id="ARBA00023136"/>
    </source>
</evidence>
<reference evidence="11 12" key="1">
    <citation type="submission" date="2021-01" db="EMBL/GenBank/DDBJ databases">
        <title>Genomic Encyclopedia of Type Strains, Phase IV (KMG-IV): sequencing the most valuable type-strain genomes for metagenomic binning, comparative biology and taxonomic classification.</title>
        <authorList>
            <person name="Goeker M."/>
        </authorList>
    </citation>
    <scope>NUCLEOTIDE SEQUENCE [LARGE SCALE GENOMIC DNA]</scope>
    <source>
        <strain evidence="11 12">DSM 105482</strain>
    </source>
</reference>
<keyword evidence="4 10" id="KW-0812">Transmembrane</keyword>
<keyword evidence="6 10" id="KW-0443">Lipid metabolism</keyword>
<protein>
    <recommendedName>
        <fullName evidence="10">Glycerol-3-phosphate acyltransferase</fullName>
    </recommendedName>
    <alternativeName>
        <fullName evidence="10">Acyl-PO4 G3P acyltransferase</fullName>
    </alternativeName>
    <alternativeName>
        <fullName evidence="10">Acyl-phosphate--glycerol-3-phosphate acyltransferase</fullName>
    </alternativeName>
    <alternativeName>
        <fullName evidence="10">G3P acyltransferase</fullName>
        <shortName evidence="10">GPAT</shortName>
        <ecNumber evidence="10">2.3.1.275</ecNumber>
    </alternativeName>
    <alternativeName>
        <fullName evidence="10">Lysophosphatidic acid synthase</fullName>
        <shortName evidence="10">LPA synthase</shortName>
    </alternativeName>
</protein>
<evidence type="ECO:0000256" key="9">
    <source>
        <dbReference type="ARBA" id="ARBA00023264"/>
    </source>
</evidence>
<evidence type="ECO:0000256" key="4">
    <source>
        <dbReference type="ARBA" id="ARBA00022692"/>
    </source>
</evidence>
<sequence>MESVLLVFAYFLGSIPFALLVGRIYFGTDIRDHGSGNLGATNSIRLLGKKAGAVVLAGDILKGLLAALLPFILDVQLDPLYTGAAAVLGHCFPIFAGFRGGKAVATTAGVLLVADPILCLIAFGIFFIVITLTKYVAAGSLFLAPVLFLFSLFQGNNDYTLVFALFIPFMLFLHRSNIMNIAKGIEPRINDKDIFSERITKKK</sequence>
<comment type="pathway">
    <text evidence="10">Lipid metabolism; phospholipid metabolism.</text>
</comment>
<evidence type="ECO:0000313" key="11">
    <source>
        <dbReference type="EMBL" id="MBM7691257.1"/>
    </source>
</evidence>
<evidence type="ECO:0000313" key="12">
    <source>
        <dbReference type="Proteomes" id="UP000823486"/>
    </source>
</evidence>
<dbReference type="InterPro" id="IPR003811">
    <property type="entry name" value="G3P_acylTferase_PlsY"/>
</dbReference>
<evidence type="ECO:0000256" key="2">
    <source>
        <dbReference type="ARBA" id="ARBA00022516"/>
    </source>
</evidence>
<feature type="transmembrane region" description="Helical" evidence="10">
    <location>
        <begin position="160"/>
        <end position="178"/>
    </location>
</feature>
<keyword evidence="5 10" id="KW-1133">Transmembrane helix</keyword>
<keyword evidence="12" id="KW-1185">Reference proteome</keyword>
<comment type="subunit">
    <text evidence="10">Probably interacts with PlsX.</text>
</comment>
<dbReference type="GO" id="GO:0004366">
    <property type="term" value="F:glycerol-3-phosphate O-acyltransferase activity"/>
    <property type="evidence" value="ECO:0007669"/>
    <property type="project" value="UniProtKB-EC"/>
</dbReference>
<comment type="caution">
    <text evidence="11">The sequence shown here is derived from an EMBL/GenBank/DDBJ whole genome shotgun (WGS) entry which is preliminary data.</text>
</comment>
<feature type="transmembrane region" description="Helical" evidence="10">
    <location>
        <begin position="79"/>
        <end position="98"/>
    </location>
</feature>
<dbReference type="HAMAP" id="MF_01043">
    <property type="entry name" value="PlsY"/>
    <property type="match status" value="1"/>
</dbReference>
<feature type="transmembrane region" description="Helical" evidence="10">
    <location>
        <begin position="6"/>
        <end position="26"/>
    </location>
</feature>
<dbReference type="PANTHER" id="PTHR30309">
    <property type="entry name" value="INNER MEMBRANE PROTEIN YGIH"/>
    <property type="match status" value="1"/>
</dbReference>
<comment type="function">
    <text evidence="10">Catalyzes the transfer of an acyl group from acyl-phosphate (acyl-PO(4)) to glycerol-3-phosphate (G3P) to form lysophosphatidic acid (LPA). This enzyme utilizes acyl-phosphate as fatty acyl donor, but not acyl-CoA or acyl-ACP.</text>
</comment>
<feature type="transmembrane region" description="Helical" evidence="10">
    <location>
        <begin position="53"/>
        <end position="73"/>
    </location>
</feature>
<dbReference type="EC" id="2.3.1.275" evidence="10"/>
<dbReference type="EMBL" id="JAFBFI010000002">
    <property type="protein sequence ID" value="MBM7691257.1"/>
    <property type="molecule type" value="Genomic_DNA"/>
</dbReference>
<dbReference type="RefSeq" id="WP_204538484.1">
    <property type="nucleotide sequence ID" value="NZ_JAFBFI010000002.1"/>
</dbReference>
<evidence type="ECO:0000256" key="8">
    <source>
        <dbReference type="ARBA" id="ARBA00023209"/>
    </source>
</evidence>
<accession>A0ABS2QDT7</accession>
<keyword evidence="8 10" id="KW-0594">Phospholipid biosynthesis</keyword>
<gene>
    <name evidence="10" type="primary">plsY</name>
    <name evidence="11" type="ORF">JOC77_000662</name>
</gene>
<keyword evidence="7 10" id="KW-0472">Membrane</keyword>
<keyword evidence="3 10" id="KW-0808">Transferase</keyword>
<proteinExistence type="inferred from homology"/>
<organism evidence="11 12">
    <name type="scientific">Peribacillus deserti</name>
    <dbReference type="NCBI Taxonomy" id="673318"/>
    <lineage>
        <taxon>Bacteria</taxon>
        <taxon>Bacillati</taxon>
        <taxon>Bacillota</taxon>
        <taxon>Bacilli</taxon>
        <taxon>Bacillales</taxon>
        <taxon>Bacillaceae</taxon>
        <taxon>Peribacillus</taxon>
    </lineage>
</organism>
<comment type="catalytic activity">
    <reaction evidence="10">
        <text>an acyl phosphate + sn-glycerol 3-phosphate = a 1-acyl-sn-glycero-3-phosphate + phosphate</text>
        <dbReference type="Rhea" id="RHEA:34075"/>
        <dbReference type="ChEBI" id="CHEBI:43474"/>
        <dbReference type="ChEBI" id="CHEBI:57597"/>
        <dbReference type="ChEBI" id="CHEBI:57970"/>
        <dbReference type="ChEBI" id="CHEBI:59918"/>
        <dbReference type="EC" id="2.3.1.275"/>
    </reaction>
</comment>
<evidence type="ECO:0000256" key="5">
    <source>
        <dbReference type="ARBA" id="ARBA00022989"/>
    </source>
</evidence>
<dbReference type="PANTHER" id="PTHR30309:SF0">
    <property type="entry name" value="GLYCEROL-3-PHOSPHATE ACYLTRANSFERASE-RELATED"/>
    <property type="match status" value="1"/>
</dbReference>
<comment type="subcellular location">
    <subcellularLocation>
        <location evidence="10">Cell membrane</location>
        <topology evidence="10">Multi-pass membrane protein</topology>
    </subcellularLocation>
</comment>
<evidence type="ECO:0000256" key="10">
    <source>
        <dbReference type="HAMAP-Rule" id="MF_01043"/>
    </source>
</evidence>
<feature type="transmembrane region" description="Helical" evidence="10">
    <location>
        <begin position="135"/>
        <end position="153"/>
    </location>
</feature>
<keyword evidence="2 10" id="KW-0444">Lipid biosynthesis</keyword>
<keyword evidence="1 10" id="KW-1003">Cell membrane</keyword>
<evidence type="ECO:0000256" key="3">
    <source>
        <dbReference type="ARBA" id="ARBA00022679"/>
    </source>
</evidence>
<keyword evidence="9 10" id="KW-1208">Phospholipid metabolism</keyword>
<comment type="similarity">
    <text evidence="10">Belongs to the PlsY family.</text>
</comment>
<feature type="transmembrane region" description="Helical" evidence="10">
    <location>
        <begin position="110"/>
        <end position="129"/>
    </location>
</feature>
<dbReference type="Pfam" id="PF02660">
    <property type="entry name" value="G3P_acyltransf"/>
    <property type="match status" value="1"/>
</dbReference>
<dbReference type="NCBIfam" id="TIGR00023">
    <property type="entry name" value="glycerol-3-phosphate 1-O-acyltransferase PlsY"/>
    <property type="match status" value="1"/>
</dbReference>
<keyword evidence="11" id="KW-0012">Acyltransferase</keyword>
<evidence type="ECO:0000256" key="6">
    <source>
        <dbReference type="ARBA" id="ARBA00023098"/>
    </source>
</evidence>
<dbReference type="SMART" id="SM01207">
    <property type="entry name" value="G3P_acyltransf"/>
    <property type="match status" value="1"/>
</dbReference>